<dbReference type="RefSeq" id="WP_197013487.1">
    <property type="nucleotide sequence ID" value="NZ_BAABES010000001.1"/>
</dbReference>
<comment type="caution">
    <text evidence="1">The sequence shown here is derived from an EMBL/GenBank/DDBJ whole genome shotgun (WGS) entry which is preliminary data.</text>
</comment>
<dbReference type="Proteomes" id="UP000614047">
    <property type="component" value="Unassembled WGS sequence"/>
</dbReference>
<dbReference type="EMBL" id="JADOUA010000001">
    <property type="protein sequence ID" value="MBG6091129.1"/>
    <property type="molecule type" value="Genomic_DNA"/>
</dbReference>
<accession>A0A931GSR3</accession>
<keyword evidence="2" id="KW-1185">Reference proteome</keyword>
<name>A0A931GSR3_9ACTN</name>
<sequence length="68" mass="7884">MSEADVEEIKARLRDEFGGQGWSIVYSSKGRWWAFRGPMTRETFDATSDVEADCPEELRARLREVMAR</sequence>
<dbReference type="AlphaFoldDB" id="A0A931GSR3"/>
<protein>
    <submittedName>
        <fullName evidence="1">Uncharacterized protein</fullName>
    </submittedName>
</protein>
<evidence type="ECO:0000313" key="1">
    <source>
        <dbReference type="EMBL" id="MBG6091129.1"/>
    </source>
</evidence>
<gene>
    <name evidence="1" type="ORF">IW256_005242</name>
</gene>
<evidence type="ECO:0000313" key="2">
    <source>
        <dbReference type="Proteomes" id="UP000614047"/>
    </source>
</evidence>
<reference evidence="1" key="1">
    <citation type="submission" date="2020-11" db="EMBL/GenBank/DDBJ databases">
        <title>Sequencing the genomes of 1000 actinobacteria strains.</title>
        <authorList>
            <person name="Klenk H.-P."/>
        </authorList>
    </citation>
    <scope>NUCLEOTIDE SEQUENCE</scope>
    <source>
        <strain evidence="1">DSM 43175</strain>
    </source>
</reference>
<proteinExistence type="predicted"/>
<organism evidence="1 2">
    <name type="scientific">Actinomadura viridis</name>
    <dbReference type="NCBI Taxonomy" id="58110"/>
    <lineage>
        <taxon>Bacteria</taxon>
        <taxon>Bacillati</taxon>
        <taxon>Actinomycetota</taxon>
        <taxon>Actinomycetes</taxon>
        <taxon>Streptosporangiales</taxon>
        <taxon>Thermomonosporaceae</taxon>
        <taxon>Actinomadura</taxon>
    </lineage>
</organism>